<dbReference type="FunFam" id="3.10.120.10:FF:000002">
    <property type="entry name" value="Cytochrome b5 type B"/>
    <property type="match status" value="1"/>
</dbReference>
<keyword evidence="8" id="KW-0249">Electron transport</keyword>
<keyword evidence="10 13" id="KW-0472">Membrane</keyword>
<dbReference type="AlphaFoldDB" id="A0A9P5CBF0"/>
<evidence type="ECO:0000256" key="3">
    <source>
        <dbReference type="ARBA" id="ARBA00022617"/>
    </source>
</evidence>
<dbReference type="PRINTS" id="PR00363">
    <property type="entry name" value="CYTOCHROMEB5"/>
</dbReference>
<evidence type="ECO:0000259" key="14">
    <source>
        <dbReference type="PROSITE" id="PS50255"/>
    </source>
</evidence>
<evidence type="ECO:0000313" key="15">
    <source>
        <dbReference type="EMBL" id="KAF3070068.1"/>
    </source>
</evidence>
<dbReference type="PANTHER" id="PTHR19359">
    <property type="entry name" value="CYTOCHROME B5"/>
    <property type="match status" value="1"/>
</dbReference>
<organism evidence="15 16">
    <name type="scientific">Trichoderma lentiforme</name>
    <dbReference type="NCBI Taxonomy" id="1567552"/>
    <lineage>
        <taxon>Eukaryota</taxon>
        <taxon>Fungi</taxon>
        <taxon>Dikarya</taxon>
        <taxon>Ascomycota</taxon>
        <taxon>Pezizomycotina</taxon>
        <taxon>Sordariomycetes</taxon>
        <taxon>Hypocreomycetidae</taxon>
        <taxon>Hypocreales</taxon>
        <taxon>Hypocreaceae</taxon>
        <taxon>Trichoderma</taxon>
    </lineage>
</organism>
<evidence type="ECO:0000256" key="5">
    <source>
        <dbReference type="ARBA" id="ARBA00022723"/>
    </source>
</evidence>
<dbReference type="InterPro" id="IPR018506">
    <property type="entry name" value="Cyt_B5_heme-BS"/>
</dbReference>
<dbReference type="GO" id="GO:0005789">
    <property type="term" value="C:endoplasmic reticulum membrane"/>
    <property type="evidence" value="ECO:0007669"/>
    <property type="project" value="UniProtKB-SubCell"/>
</dbReference>
<dbReference type="EMBL" id="QLNT01000011">
    <property type="protein sequence ID" value="KAF3070068.1"/>
    <property type="molecule type" value="Genomic_DNA"/>
</dbReference>
<comment type="caution">
    <text evidence="15">The sequence shown here is derived from an EMBL/GenBank/DDBJ whole genome shotgun (WGS) entry which is preliminary data.</text>
</comment>
<evidence type="ECO:0000256" key="1">
    <source>
        <dbReference type="ARBA" id="ARBA00004131"/>
    </source>
</evidence>
<evidence type="ECO:0000256" key="9">
    <source>
        <dbReference type="ARBA" id="ARBA00023004"/>
    </source>
</evidence>
<gene>
    <name evidence="15" type="ORF">CFAM422_006752</name>
</gene>
<evidence type="ECO:0000256" key="11">
    <source>
        <dbReference type="ARBA" id="ARBA00037877"/>
    </source>
</evidence>
<keyword evidence="6" id="KW-0256">Endoplasmic reticulum</keyword>
<evidence type="ECO:0000313" key="16">
    <source>
        <dbReference type="Proteomes" id="UP000801864"/>
    </source>
</evidence>
<dbReference type="PROSITE" id="PS50255">
    <property type="entry name" value="CYTOCHROME_B5_2"/>
    <property type="match status" value="1"/>
</dbReference>
<comment type="subcellular location">
    <subcellularLocation>
        <location evidence="1">Endoplasmic reticulum membrane</location>
        <topology evidence="1">Single-pass membrane protein</topology>
        <orientation evidence="1">Cytoplasmic side</orientation>
    </subcellularLocation>
    <subcellularLocation>
        <location evidence="11">Microsome membrane</location>
        <topology evidence="11">Single-pass membrane protein</topology>
        <orientation evidence="11">Cytoplasmic side</orientation>
    </subcellularLocation>
</comment>
<dbReference type="SMART" id="SM01117">
    <property type="entry name" value="Cyt-b5"/>
    <property type="match status" value="1"/>
</dbReference>
<accession>A0A9P5CBF0</accession>
<dbReference type="GO" id="GO:0020037">
    <property type="term" value="F:heme binding"/>
    <property type="evidence" value="ECO:0007669"/>
    <property type="project" value="UniProtKB-UniRule"/>
</dbReference>
<evidence type="ECO:0000256" key="8">
    <source>
        <dbReference type="ARBA" id="ARBA00022982"/>
    </source>
</evidence>
<evidence type="ECO:0000256" key="7">
    <source>
        <dbReference type="ARBA" id="ARBA00022848"/>
    </source>
</evidence>
<protein>
    <submittedName>
        <fullName evidence="15">Cytochrome b5</fullName>
    </submittedName>
</protein>
<dbReference type="Proteomes" id="UP000801864">
    <property type="component" value="Unassembled WGS sequence"/>
</dbReference>
<dbReference type="InterPro" id="IPR050668">
    <property type="entry name" value="Cytochrome_b5"/>
</dbReference>
<evidence type="ECO:0000256" key="10">
    <source>
        <dbReference type="ARBA" id="ARBA00023136"/>
    </source>
</evidence>
<evidence type="ECO:0000256" key="4">
    <source>
        <dbReference type="ARBA" id="ARBA00022692"/>
    </source>
</evidence>
<keyword evidence="9 13" id="KW-0408">Iron</keyword>
<dbReference type="Pfam" id="PF00173">
    <property type="entry name" value="Cyt-b5"/>
    <property type="match status" value="1"/>
</dbReference>
<dbReference type="PANTHER" id="PTHR19359:SF150">
    <property type="entry name" value="CYTOCHROME B5"/>
    <property type="match status" value="1"/>
</dbReference>
<name>A0A9P5CBF0_9HYPO</name>
<dbReference type="SUPFAM" id="SSF55856">
    <property type="entry name" value="Cytochrome b5-like heme/steroid binding domain"/>
    <property type="match status" value="1"/>
</dbReference>
<dbReference type="PROSITE" id="PS00191">
    <property type="entry name" value="CYTOCHROME_B5_1"/>
    <property type="match status" value="1"/>
</dbReference>
<keyword evidence="3 13" id="KW-0349">Heme</keyword>
<evidence type="ECO:0000256" key="6">
    <source>
        <dbReference type="ARBA" id="ARBA00022824"/>
    </source>
</evidence>
<feature type="transmembrane region" description="Helical" evidence="13">
    <location>
        <begin position="106"/>
        <end position="125"/>
    </location>
</feature>
<reference evidence="15 16" key="1">
    <citation type="submission" date="2018-06" db="EMBL/GenBank/DDBJ databases">
        <title>Genome analysis of cellulolytic fungus Trichoderma lentiforme CFAM-422.</title>
        <authorList>
            <person name="Steindorff A.S."/>
            <person name="Formighieri E.F."/>
            <person name="Midorikawa G.E.O."/>
            <person name="Tamietti M.S."/>
            <person name="Ramos E.Z."/>
            <person name="Silva A.S."/>
            <person name="Bon E.P.S."/>
            <person name="Mendes T.D."/>
            <person name="Damaso M.C.T."/>
            <person name="Favaro L.C.L."/>
        </authorList>
    </citation>
    <scope>NUCLEOTIDE SEQUENCE [LARGE SCALE GENOMIC DNA]</scope>
    <source>
        <strain evidence="15 16">CFAM-422</strain>
    </source>
</reference>
<keyword evidence="13" id="KW-1133">Transmembrane helix</keyword>
<feature type="domain" description="Cytochrome b5 heme-binding" evidence="14">
    <location>
        <begin position="2"/>
        <end position="78"/>
    </location>
</feature>
<sequence>MAKSFSVEEVAKHATKADLYTIIHKKVYDVSTFVEKHPGGEEILTDVGGRDATEEYDDAGHSEKADRLLKALYIGEVDYSAASQPVGKRLKKDCERNGYVTSIRGLGFILAFLVAALALVVVHYTQSYYVN</sequence>
<keyword evidence="4 13" id="KW-0812">Transmembrane</keyword>
<keyword evidence="16" id="KW-1185">Reference proteome</keyword>
<dbReference type="InterPro" id="IPR001199">
    <property type="entry name" value="Cyt_B5-like_heme/steroid-bd"/>
</dbReference>
<dbReference type="GO" id="GO:0046872">
    <property type="term" value="F:metal ion binding"/>
    <property type="evidence" value="ECO:0007669"/>
    <property type="project" value="UniProtKB-UniRule"/>
</dbReference>
<dbReference type="Gene3D" id="3.10.120.10">
    <property type="entry name" value="Cytochrome b5-like heme/steroid binding domain"/>
    <property type="match status" value="1"/>
</dbReference>
<evidence type="ECO:0000256" key="13">
    <source>
        <dbReference type="RuleBase" id="RU362121"/>
    </source>
</evidence>
<dbReference type="InterPro" id="IPR036400">
    <property type="entry name" value="Cyt_B5-like_heme/steroid_sf"/>
</dbReference>
<evidence type="ECO:0000256" key="2">
    <source>
        <dbReference type="ARBA" id="ARBA00022448"/>
    </source>
</evidence>
<comment type="similarity">
    <text evidence="12 13">Belongs to the cytochrome b5 family.</text>
</comment>
<keyword evidence="7" id="KW-0492">Microsome</keyword>
<proteinExistence type="inferred from homology"/>
<keyword evidence="5 13" id="KW-0479">Metal-binding</keyword>
<evidence type="ECO:0000256" key="12">
    <source>
        <dbReference type="ARBA" id="ARBA00038168"/>
    </source>
</evidence>
<keyword evidence="2" id="KW-0813">Transport</keyword>